<accession>A0ABX8B6N3</accession>
<dbReference type="Proteomes" id="UP000676506">
    <property type="component" value="Chromosome 1"/>
</dbReference>
<dbReference type="EMBL" id="CP072648">
    <property type="protein sequence ID" value="QUW02329.1"/>
    <property type="molecule type" value="Genomic_DNA"/>
</dbReference>
<protein>
    <submittedName>
        <fullName evidence="1">Uncharacterized protein</fullName>
    </submittedName>
</protein>
<name>A0ABX8B6N3_9BACT</name>
<dbReference type="RefSeq" id="WP_211428219.1">
    <property type="nucleotide sequence ID" value="NZ_CP072648.1"/>
</dbReference>
<reference evidence="1 2" key="1">
    <citation type="submission" date="2021-03" db="EMBL/GenBank/DDBJ databases">
        <title>Genomic and phenotypic characterization of Chloracidobacterium isolates provides evidence for multiple species.</title>
        <authorList>
            <person name="Saini M.K."/>
            <person name="Costas A.M.G."/>
            <person name="Tank M."/>
            <person name="Bryant D.A."/>
        </authorList>
    </citation>
    <scope>NUCLEOTIDE SEQUENCE [LARGE SCALE GENOMIC DNA]</scope>
    <source>
        <strain evidence="1 2">BV2-C</strain>
    </source>
</reference>
<evidence type="ECO:0000313" key="2">
    <source>
        <dbReference type="Proteomes" id="UP000676506"/>
    </source>
</evidence>
<sequence>MVGGHTYLSMTKLAGEGVLQVEARTRCGELAWRPVAVAPVTRFVADDDGIRYTLTDGRDGLPTMLTAFDPARRIVLWKTTGTPSTNPTLEALAAIVKTKFAPAKSPLEPDMSRILMFPLRRAVPDQATTWIERSA</sequence>
<keyword evidence="2" id="KW-1185">Reference proteome</keyword>
<organism evidence="1 2">
    <name type="scientific">Chloracidobacterium validum</name>
    <dbReference type="NCBI Taxonomy" id="2821543"/>
    <lineage>
        <taxon>Bacteria</taxon>
        <taxon>Pseudomonadati</taxon>
        <taxon>Acidobacteriota</taxon>
        <taxon>Terriglobia</taxon>
        <taxon>Terriglobales</taxon>
        <taxon>Acidobacteriaceae</taxon>
        <taxon>Chloracidobacterium</taxon>
    </lineage>
</organism>
<evidence type="ECO:0000313" key="1">
    <source>
        <dbReference type="EMBL" id="QUW02329.1"/>
    </source>
</evidence>
<gene>
    <name evidence="1" type="ORF">J8C06_08165</name>
</gene>
<proteinExistence type="predicted"/>